<dbReference type="Pfam" id="PF23607">
    <property type="entry name" value="WZC_N"/>
    <property type="match status" value="1"/>
</dbReference>
<comment type="subcellular location">
    <subcellularLocation>
        <location evidence="1">Cell inner membrane</location>
        <topology evidence="1">Multi-pass membrane protein</topology>
    </subcellularLocation>
</comment>
<dbReference type="NCBIfam" id="TIGR01007">
    <property type="entry name" value="eps_fam"/>
    <property type="match status" value="1"/>
</dbReference>
<dbReference type="GO" id="GO:0005524">
    <property type="term" value="F:ATP binding"/>
    <property type="evidence" value="ECO:0007669"/>
    <property type="project" value="UniProtKB-KW"/>
</dbReference>
<dbReference type="CDD" id="cd05387">
    <property type="entry name" value="BY-kinase"/>
    <property type="match status" value="1"/>
</dbReference>
<keyword evidence="7" id="KW-0547">Nucleotide-binding</keyword>
<keyword evidence="3" id="KW-1003">Cell membrane</keyword>
<evidence type="ECO:0000256" key="11">
    <source>
        <dbReference type="ARBA" id="ARBA00023136"/>
    </source>
</evidence>
<feature type="domain" description="Polysaccharide chain length determinant N-terminal" evidence="15">
    <location>
        <begin position="15"/>
        <end position="106"/>
    </location>
</feature>
<reference evidence="18 19" key="1">
    <citation type="submission" date="2018-03" db="EMBL/GenBank/DDBJ databases">
        <title>Rhodobacter veldkampii.</title>
        <authorList>
            <person name="Meyer T.E."/>
            <person name="Miller S."/>
            <person name="Lodha T."/>
            <person name="Gandham S."/>
            <person name="Chintalapati S."/>
            <person name="Chintalapati V.R."/>
        </authorList>
    </citation>
    <scope>NUCLEOTIDE SEQUENCE [LARGE SCALE GENOMIC DNA]</scope>
    <source>
        <strain evidence="18 19">DSM 11550</strain>
    </source>
</reference>
<dbReference type="GO" id="GO:0042802">
    <property type="term" value="F:identical protein binding"/>
    <property type="evidence" value="ECO:0007669"/>
    <property type="project" value="UniProtKB-ARBA"/>
</dbReference>
<evidence type="ECO:0000256" key="9">
    <source>
        <dbReference type="ARBA" id="ARBA00022840"/>
    </source>
</evidence>
<evidence type="ECO:0000259" key="16">
    <source>
        <dbReference type="Pfam" id="PF13614"/>
    </source>
</evidence>
<keyword evidence="8" id="KW-0418">Kinase</keyword>
<gene>
    <name evidence="18" type="ORF">C5F46_01765</name>
</gene>
<dbReference type="Pfam" id="PF13614">
    <property type="entry name" value="AAA_31"/>
    <property type="match status" value="1"/>
</dbReference>
<feature type="domain" description="Tyrosine-protein kinase G-rich" evidence="17">
    <location>
        <begin position="380"/>
        <end position="460"/>
    </location>
</feature>
<dbReference type="GO" id="GO:0005886">
    <property type="term" value="C:plasma membrane"/>
    <property type="evidence" value="ECO:0007669"/>
    <property type="project" value="UniProtKB-SubCell"/>
</dbReference>
<keyword evidence="11 14" id="KW-0472">Membrane</keyword>
<feature type="transmembrane region" description="Helical" evidence="14">
    <location>
        <begin position="441"/>
        <end position="462"/>
    </location>
</feature>
<dbReference type="FunFam" id="3.40.50.300:FF:000527">
    <property type="entry name" value="Tyrosine-protein kinase etk"/>
    <property type="match status" value="1"/>
</dbReference>
<feature type="domain" description="AAA" evidence="16">
    <location>
        <begin position="542"/>
        <end position="655"/>
    </location>
</feature>
<evidence type="ECO:0000313" key="19">
    <source>
        <dbReference type="Proteomes" id="UP000241899"/>
    </source>
</evidence>
<organism evidence="18 19">
    <name type="scientific">Phaeovulum veldkampii DSM 11550</name>
    <dbReference type="NCBI Taxonomy" id="1185920"/>
    <lineage>
        <taxon>Bacteria</taxon>
        <taxon>Pseudomonadati</taxon>
        <taxon>Pseudomonadota</taxon>
        <taxon>Alphaproteobacteria</taxon>
        <taxon>Rhodobacterales</taxon>
        <taxon>Paracoccaceae</taxon>
        <taxon>Phaeovulum</taxon>
    </lineage>
</organism>
<keyword evidence="5 18" id="KW-0808">Transferase</keyword>
<sequence length="729" mass="78601">MTPDQTKTSSPAEDDEIDLGKLLAQLWAGKLWISGFTALSGAIGLAVALNTPPIYRADALLQLEEKGGSLVLPQSLSDLAESDPRSVTEIELLHSRLVLGQAVADLHLDWQAAPVRLPFVAHAVETGVLPLPDIAALTKYSRGDTTIRLDLLEVPPYWINAEIRLTAMSEGRFRVVLPDGSVKEGAEGVSLSDPSLGFGLRVGELAAPSGREFVLRQLDETAAINDLRGRLSVSERGRQSSILEASLTGGDPRETQHTLAAITEAYLRQNVARSAAEAQSSLEFIDAQMPEAGRAVSVAEQALNAYQQKQQAIDLGFEGQSLLTQIGTIETELRQLAGQEDEIAERYTPNHPVYKQLLANRARLEELLAALREEVGALPETQREVFNLTRDLEVAQEVYLQLLNRAQELRVLKASTIGNVRIVDGARTAPQPIAPRKARMLALALVLGAIGGVGIVMLRSWLHKGIRGTDELERMGLPVFATVNLAPAAMRNRRQRGKLPILSLSDPNGLTAEGIRSLRTSLHFGMLDAKTRSVAFISAAPEVGKSFTAVNLAVVAAQAGQKVCLIDADLRRGYLRRYFGLPKSTPGLADMLSQGAKLADVLVAGPVPGLFFLPTGRFPPNPSELLMRPDFADLIIALDQEFDLIIVDTPPVLAVTDPVVIGRAVGASIAVVRYDVTPAGEVEALIRQLSGLGVKLAGAVLNGFDPLSARGRHGYGYAYRYDYRATAED</sequence>
<dbReference type="GO" id="GO:0004713">
    <property type="term" value="F:protein tyrosine kinase activity"/>
    <property type="evidence" value="ECO:0007669"/>
    <property type="project" value="UniProtKB-KW"/>
</dbReference>
<dbReference type="AlphaFoldDB" id="A0A2T4JLZ0"/>
<keyword evidence="10 14" id="KW-1133">Transmembrane helix</keyword>
<dbReference type="SUPFAM" id="SSF52540">
    <property type="entry name" value="P-loop containing nucleoside triphosphate hydrolases"/>
    <property type="match status" value="1"/>
</dbReference>
<evidence type="ECO:0000256" key="8">
    <source>
        <dbReference type="ARBA" id="ARBA00022777"/>
    </source>
</evidence>
<dbReference type="RefSeq" id="WP_107323654.1">
    <property type="nucleotide sequence ID" value="NZ_NHSP01000043.1"/>
</dbReference>
<dbReference type="InterPro" id="IPR003856">
    <property type="entry name" value="LPS_length_determ_N"/>
</dbReference>
<protein>
    <submittedName>
        <fullName evidence="18">Acetyltransferase</fullName>
    </submittedName>
</protein>
<keyword evidence="4" id="KW-0997">Cell inner membrane</keyword>
<evidence type="ECO:0000256" key="12">
    <source>
        <dbReference type="ARBA" id="ARBA00023137"/>
    </source>
</evidence>
<keyword evidence="9" id="KW-0067">ATP-binding</keyword>
<dbReference type="OrthoDB" id="230260at2"/>
<evidence type="ECO:0000256" key="3">
    <source>
        <dbReference type="ARBA" id="ARBA00022475"/>
    </source>
</evidence>
<evidence type="ECO:0000256" key="5">
    <source>
        <dbReference type="ARBA" id="ARBA00022679"/>
    </source>
</evidence>
<dbReference type="PANTHER" id="PTHR32309">
    <property type="entry name" value="TYROSINE-PROTEIN KINASE"/>
    <property type="match status" value="1"/>
</dbReference>
<evidence type="ECO:0000256" key="6">
    <source>
        <dbReference type="ARBA" id="ARBA00022692"/>
    </source>
</evidence>
<evidence type="ECO:0000256" key="4">
    <source>
        <dbReference type="ARBA" id="ARBA00022519"/>
    </source>
</evidence>
<dbReference type="PANTHER" id="PTHR32309:SF32">
    <property type="entry name" value="TYROSINE-PROTEIN KINASE ETK-RELATED"/>
    <property type="match status" value="1"/>
</dbReference>
<keyword evidence="12" id="KW-0829">Tyrosine-protein kinase</keyword>
<evidence type="ECO:0000259" key="15">
    <source>
        <dbReference type="Pfam" id="PF02706"/>
    </source>
</evidence>
<comment type="catalytic activity">
    <reaction evidence="13">
        <text>L-tyrosyl-[protein] + ATP = O-phospho-L-tyrosyl-[protein] + ADP + H(+)</text>
        <dbReference type="Rhea" id="RHEA:10596"/>
        <dbReference type="Rhea" id="RHEA-COMP:10136"/>
        <dbReference type="Rhea" id="RHEA-COMP:20101"/>
        <dbReference type="ChEBI" id="CHEBI:15378"/>
        <dbReference type="ChEBI" id="CHEBI:30616"/>
        <dbReference type="ChEBI" id="CHEBI:46858"/>
        <dbReference type="ChEBI" id="CHEBI:61978"/>
        <dbReference type="ChEBI" id="CHEBI:456216"/>
    </reaction>
</comment>
<evidence type="ECO:0000256" key="1">
    <source>
        <dbReference type="ARBA" id="ARBA00004429"/>
    </source>
</evidence>
<dbReference type="InterPro" id="IPR032807">
    <property type="entry name" value="GNVR"/>
</dbReference>
<evidence type="ECO:0000313" key="18">
    <source>
        <dbReference type="EMBL" id="PTE18916.1"/>
    </source>
</evidence>
<dbReference type="InterPro" id="IPR027417">
    <property type="entry name" value="P-loop_NTPase"/>
</dbReference>
<keyword evidence="19" id="KW-1185">Reference proteome</keyword>
<dbReference type="Proteomes" id="UP000241899">
    <property type="component" value="Unassembled WGS sequence"/>
</dbReference>
<proteinExistence type="inferred from homology"/>
<accession>A0A2T4JLZ0</accession>
<dbReference type="Gene3D" id="3.40.50.300">
    <property type="entry name" value="P-loop containing nucleotide triphosphate hydrolases"/>
    <property type="match status" value="1"/>
</dbReference>
<evidence type="ECO:0000256" key="2">
    <source>
        <dbReference type="ARBA" id="ARBA00008883"/>
    </source>
</evidence>
<dbReference type="InterPro" id="IPR050445">
    <property type="entry name" value="Bact_polysacc_biosynth/exp"/>
</dbReference>
<evidence type="ECO:0000256" key="7">
    <source>
        <dbReference type="ARBA" id="ARBA00022741"/>
    </source>
</evidence>
<evidence type="ECO:0000259" key="17">
    <source>
        <dbReference type="Pfam" id="PF13807"/>
    </source>
</evidence>
<dbReference type="Pfam" id="PF02706">
    <property type="entry name" value="Wzz"/>
    <property type="match status" value="1"/>
</dbReference>
<evidence type="ECO:0000256" key="10">
    <source>
        <dbReference type="ARBA" id="ARBA00022989"/>
    </source>
</evidence>
<evidence type="ECO:0000256" key="14">
    <source>
        <dbReference type="SAM" id="Phobius"/>
    </source>
</evidence>
<dbReference type="EMBL" id="PZKF01000003">
    <property type="protein sequence ID" value="PTE18916.1"/>
    <property type="molecule type" value="Genomic_DNA"/>
</dbReference>
<dbReference type="InterPro" id="IPR005702">
    <property type="entry name" value="Wzc-like_C"/>
</dbReference>
<dbReference type="InterPro" id="IPR025669">
    <property type="entry name" value="AAA_dom"/>
</dbReference>
<keyword evidence="6 14" id="KW-0812">Transmembrane</keyword>
<dbReference type="Pfam" id="PF13807">
    <property type="entry name" value="GNVR"/>
    <property type="match status" value="1"/>
</dbReference>
<comment type="caution">
    <text evidence="18">The sequence shown here is derived from an EMBL/GenBank/DDBJ whole genome shotgun (WGS) entry which is preliminary data.</text>
</comment>
<comment type="similarity">
    <text evidence="2">Belongs to the etk/wzc family.</text>
</comment>
<evidence type="ECO:0000256" key="13">
    <source>
        <dbReference type="ARBA" id="ARBA00053015"/>
    </source>
</evidence>
<name>A0A2T4JLZ0_9RHOB</name>